<dbReference type="EMBL" id="BK015232">
    <property type="protein sequence ID" value="DAD97139.1"/>
    <property type="molecule type" value="Genomic_DNA"/>
</dbReference>
<proteinExistence type="predicted"/>
<protein>
    <submittedName>
        <fullName evidence="1">Tail protein</fullName>
    </submittedName>
</protein>
<evidence type="ECO:0000313" key="1">
    <source>
        <dbReference type="EMBL" id="DAD97139.1"/>
    </source>
</evidence>
<name>A0A8S5NSW5_9CAUD</name>
<reference evidence="1" key="1">
    <citation type="journal article" date="2021" name="Proc. Natl. Acad. Sci. U.S.A.">
        <title>A Catalog of Tens of Thousands of Viruses from Human Metagenomes Reveals Hidden Associations with Chronic Diseases.</title>
        <authorList>
            <person name="Tisza M.J."/>
            <person name="Buck C.B."/>
        </authorList>
    </citation>
    <scope>NUCLEOTIDE SEQUENCE</scope>
    <source>
        <strain evidence="1">CtSWe10</strain>
    </source>
</reference>
<dbReference type="Gene3D" id="2.40.30.200">
    <property type="match status" value="1"/>
</dbReference>
<organism evidence="1">
    <name type="scientific">Siphoviridae sp. ctSWe10</name>
    <dbReference type="NCBI Taxonomy" id="2826344"/>
    <lineage>
        <taxon>Viruses</taxon>
        <taxon>Duplodnaviria</taxon>
        <taxon>Heunggongvirae</taxon>
        <taxon>Uroviricota</taxon>
        <taxon>Caudoviricetes</taxon>
    </lineage>
</organism>
<accession>A0A8S5NSW5</accession>
<sequence>MIKSISAINYRNERIDMVLDKPELSGFIVRKIDGLGPAKANINVTDIITTDGGIFNSARLSSRNIVISLQFLGEDIETIRQKVYKYFPIKKELIFIVKTDNRDLQIAGYVESNEPDIFSKEEGTSISIICPNPYFYSESLNYTVFAGVEPTFEFPFSNESLTEPLLIMSEIQNRTENVISYSGDSDVGVSMYIHCIGPVGDITIWNINTRQKMVINSQKVSRLINSTAFNPLDDIVIKTERGVKSIYLVREGKFYNILGSIDAGSEWLRIYKGENIYAFTATSGVENLQFRVENKILYEGV</sequence>